<dbReference type="GO" id="GO:0005509">
    <property type="term" value="F:calcium ion binding"/>
    <property type="evidence" value="ECO:0007669"/>
    <property type="project" value="InterPro"/>
</dbReference>
<dbReference type="SUPFAM" id="SSF47473">
    <property type="entry name" value="EF-hand"/>
    <property type="match status" value="1"/>
</dbReference>
<organism evidence="3 4">
    <name type="scientific">Phaeodactylum tricornutum (strain CCAP 1055/1)</name>
    <dbReference type="NCBI Taxonomy" id="556484"/>
    <lineage>
        <taxon>Eukaryota</taxon>
        <taxon>Sar</taxon>
        <taxon>Stramenopiles</taxon>
        <taxon>Ochrophyta</taxon>
        <taxon>Bacillariophyta</taxon>
        <taxon>Bacillariophyceae</taxon>
        <taxon>Bacillariophycidae</taxon>
        <taxon>Naviculales</taxon>
        <taxon>Phaeodactylaceae</taxon>
        <taxon>Phaeodactylum</taxon>
    </lineage>
</organism>
<dbReference type="Pfam" id="PF13499">
    <property type="entry name" value="EF-hand_7"/>
    <property type="match status" value="1"/>
</dbReference>
<dbReference type="GeneID" id="7205096"/>
<dbReference type="Gene3D" id="3.40.50.1380">
    <property type="entry name" value="Methylglyoxal synthase-like domain"/>
    <property type="match status" value="1"/>
</dbReference>
<dbReference type="CDD" id="cd00051">
    <property type="entry name" value="EFh"/>
    <property type="match status" value="1"/>
</dbReference>
<dbReference type="GO" id="GO:0019242">
    <property type="term" value="P:methylglyoxal biosynthetic process"/>
    <property type="evidence" value="ECO:0007669"/>
    <property type="project" value="InterPro"/>
</dbReference>
<name>B7S3K0_PHATC</name>
<dbReference type="Proteomes" id="UP000000759">
    <property type="component" value="Unassembled WGS sequence"/>
</dbReference>
<evidence type="ECO:0000256" key="1">
    <source>
        <dbReference type="ARBA" id="ARBA00022837"/>
    </source>
</evidence>
<evidence type="ECO:0000313" key="3">
    <source>
        <dbReference type="EMBL" id="EEC42874.1"/>
    </source>
</evidence>
<dbReference type="RefSeq" id="XP_002176140.1">
    <property type="nucleotide sequence ID" value="XM_002176104.1"/>
</dbReference>
<dbReference type="GO" id="GO:0008929">
    <property type="term" value="F:methylglyoxal synthase activity"/>
    <property type="evidence" value="ECO:0007669"/>
    <property type="project" value="InterPro"/>
</dbReference>
<dbReference type="PANTHER" id="PTHR30492:SF0">
    <property type="entry name" value="METHYLGLYOXAL SYNTHASE"/>
    <property type="match status" value="1"/>
</dbReference>
<dbReference type="InterPro" id="IPR036914">
    <property type="entry name" value="MGS-like_dom_sf"/>
</dbReference>
<protein>
    <recommendedName>
        <fullName evidence="2">EF-hand domain-containing protein</fullName>
    </recommendedName>
</protein>
<dbReference type="EMBL" id="DS999255">
    <property type="protein sequence ID" value="EEC42874.1"/>
    <property type="molecule type" value="Genomic_DNA"/>
</dbReference>
<dbReference type="Gene3D" id="1.10.238.10">
    <property type="entry name" value="EF-hand"/>
    <property type="match status" value="1"/>
</dbReference>
<reference evidence="3 4" key="1">
    <citation type="journal article" date="2008" name="Nature">
        <title>The Phaeodactylum genome reveals the evolutionary history of diatom genomes.</title>
        <authorList>
            <person name="Bowler C."/>
            <person name="Allen A.E."/>
            <person name="Badger J.H."/>
            <person name="Grimwood J."/>
            <person name="Jabbari K."/>
            <person name="Kuo A."/>
            <person name="Maheswari U."/>
            <person name="Martens C."/>
            <person name="Maumus F."/>
            <person name="Otillar R.P."/>
            <person name="Rayko E."/>
            <person name="Salamov A."/>
            <person name="Vandepoele K."/>
            <person name="Beszteri B."/>
            <person name="Gruber A."/>
            <person name="Heijde M."/>
            <person name="Katinka M."/>
            <person name="Mock T."/>
            <person name="Valentin K."/>
            <person name="Verret F."/>
            <person name="Berges J.A."/>
            <person name="Brownlee C."/>
            <person name="Cadoret J.P."/>
            <person name="Chiovitti A."/>
            <person name="Choi C.J."/>
            <person name="Coesel S."/>
            <person name="De Martino A."/>
            <person name="Detter J.C."/>
            <person name="Durkin C."/>
            <person name="Falciatore A."/>
            <person name="Fournet J."/>
            <person name="Haruta M."/>
            <person name="Huysman M.J."/>
            <person name="Jenkins B.D."/>
            <person name="Jiroutova K."/>
            <person name="Jorgensen R.E."/>
            <person name="Joubert Y."/>
            <person name="Kaplan A."/>
            <person name="Kroger N."/>
            <person name="Kroth P.G."/>
            <person name="La Roche J."/>
            <person name="Lindquist E."/>
            <person name="Lommer M."/>
            <person name="Martin-Jezequel V."/>
            <person name="Lopez P.J."/>
            <person name="Lucas S."/>
            <person name="Mangogna M."/>
            <person name="McGinnis K."/>
            <person name="Medlin L.K."/>
            <person name="Montsant A."/>
            <person name="Oudot-Le Secq M.P."/>
            <person name="Napoli C."/>
            <person name="Obornik M."/>
            <person name="Parker M.S."/>
            <person name="Petit J.L."/>
            <person name="Porcel B.M."/>
            <person name="Poulsen N."/>
            <person name="Robison M."/>
            <person name="Rychlewski L."/>
            <person name="Rynearson T.A."/>
            <person name="Schmutz J."/>
            <person name="Shapiro H."/>
            <person name="Siaut M."/>
            <person name="Stanley M."/>
            <person name="Sussman M.R."/>
            <person name="Taylor A.R."/>
            <person name="Vardi A."/>
            <person name="von Dassow P."/>
            <person name="Vyverman W."/>
            <person name="Willis A."/>
            <person name="Wyrwicz L.S."/>
            <person name="Rokhsar D.S."/>
            <person name="Weissenbach J."/>
            <person name="Armbrust E.V."/>
            <person name="Green B.R."/>
            <person name="Van de Peer Y."/>
            <person name="Grigoriev I.V."/>
        </authorList>
    </citation>
    <scope>NUCLEOTIDE SEQUENCE [LARGE SCALE GENOMIC DNA]</scope>
    <source>
        <strain evidence="3 4">CCAP 1055/1</strain>
    </source>
</reference>
<dbReference type="STRING" id="556484.B7S3K0"/>
<dbReference type="OrthoDB" id="43008at2759"/>
<dbReference type="eggNOG" id="ENOG502S3H6">
    <property type="taxonomic scope" value="Eukaryota"/>
</dbReference>
<keyword evidence="4" id="KW-1185">Reference proteome</keyword>
<evidence type="ECO:0000313" key="4">
    <source>
        <dbReference type="Proteomes" id="UP000000759"/>
    </source>
</evidence>
<dbReference type="PROSITE" id="PS50222">
    <property type="entry name" value="EF_HAND_2"/>
    <property type="match status" value="2"/>
</dbReference>
<dbReference type="PaxDb" id="2850-Phatrdraft1549"/>
<dbReference type="SMART" id="SM00054">
    <property type="entry name" value="EFh"/>
    <property type="match status" value="2"/>
</dbReference>
<dbReference type="InterPro" id="IPR002048">
    <property type="entry name" value="EF_hand_dom"/>
</dbReference>
<dbReference type="InterPro" id="IPR018247">
    <property type="entry name" value="EF_Hand_1_Ca_BS"/>
</dbReference>
<keyword evidence="1" id="KW-0106">Calcium</keyword>
<sequence length="314" mass="34636">MRGTFKSAHQRMESTFQKFDTDGSGTLDNVEIARAISEVMNFELTNEHVSLLLSEFDKDGNGEIDMAEFVMMVRYMEDNVEPNLDFSDQMAKAVAVSRLETAKLLSEVSTNIYPFRNILCVQGKLTPDLDNPPHYDDDFEPAFAPSEMRCLALVSHNRMKAAMKEFVTINKNILKKFCLTGTQSTMKMLSEVFKGDSSVVFGPSCTSGPLGGDAELAALLCRGRLGGILFFEDPLSAHAHQADIHCLCRQAQVHNTMICATTTSALMMMHVLRSALQGNGRPELIPSFFFSLKSPAVVAYLGEQEKVIATHSSG</sequence>
<dbReference type="InterPro" id="IPR004363">
    <property type="entry name" value="Methylgl_synth"/>
</dbReference>
<dbReference type="SUPFAM" id="SSF52335">
    <property type="entry name" value="Methylglyoxal synthase-like"/>
    <property type="match status" value="1"/>
</dbReference>
<dbReference type="NCBIfam" id="NF003559">
    <property type="entry name" value="PRK05234.1"/>
    <property type="match status" value="1"/>
</dbReference>
<dbReference type="InterPro" id="IPR011992">
    <property type="entry name" value="EF-hand-dom_pair"/>
</dbReference>
<feature type="domain" description="EF-hand" evidence="2">
    <location>
        <begin position="7"/>
        <end position="42"/>
    </location>
</feature>
<accession>B7S3K0</accession>
<gene>
    <name evidence="3" type="ORF">PHATRDRAFT_bd1549</name>
</gene>
<reference evidence="4" key="2">
    <citation type="submission" date="2008-08" db="EMBL/GenBank/DDBJ databases">
        <authorList>
            <consortium name="Diatom Consortium"/>
            <person name="Grigoriev I."/>
            <person name="Grimwood J."/>
            <person name="Kuo A."/>
            <person name="Otillar R.P."/>
            <person name="Salamov A."/>
            <person name="Detter J.C."/>
            <person name="Lindquist E."/>
            <person name="Shapiro H."/>
            <person name="Lucas S."/>
            <person name="Glavina del Rio T."/>
            <person name="Pitluck S."/>
            <person name="Rokhsar D."/>
            <person name="Bowler C."/>
        </authorList>
    </citation>
    <scope>GENOME REANNOTATION</scope>
    <source>
        <strain evidence="4">CCAP 1055/1</strain>
    </source>
</reference>
<dbReference type="GO" id="GO:0005829">
    <property type="term" value="C:cytosol"/>
    <property type="evidence" value="ECO:0007669"/>
    <property type="project" value="TreeGrafter"/>
</dbReference>
<dbReference type="InParanoid" id="B7S3K0"/>
<dbReference type="PROSITE" id="PS00018">
    <property type="entry name" value="EF_HAND_1"/>
    <property type="match status" value="2"/>
</dbReference>
<evidence type="ECO:0000259" key="2">
    <source>
        <dbReference type="PROSITE" id="PS50222"/>
    </source>
</evidence>
<dbReference type="AlphaFoldDB" id="B7S3K0"/>
<proteinExistence type="predicted"/>
<dbReference type="PANTHER" id="PTHR30492">
    <property type="entry name" value="METHYLGLYOXAL SYNTHASE"/>
    <property type="match status" value="1"/>
</dbReference>
<dbReference type="KEGG" id="pti:PHATRDRAFT_bd1549"/>
<feature type="domain" description="EF-hand" evidence="2">
    <location>
        <begin position="44"/>
        <end position="79"/>
    </location>
</feature>
<dbReference type="HOGENOM" id="CLU_867311_0_0_1"/>